<feature type="domain" description="Ice-binding protein C-terminal" evidence="2">
    <location>
        <begin position="266"/>
        <end position="288"/>
    </location>
</feature>
<evidence type="ECO:0000259" key="2">
    <source>
        <dbReference type="Pfam" id="PF07589"/>
    </source>
</evidence>
<sequence length="292" mass="29941">MNAIHPPTRAGFRSRLLSLATLLAVSSAPLLQAQSLISSSDFFNPDFTVAPVGGTSNVVVNVTGSSASSSLGAGDVTWTHTATGLVQTRTLGLVNIEAASYASTIGDSLVFGRSLDATVLGTDLFGVIPTLTSDVAGASAAGAWSSTATVSNLNLSQGVLYSVTFDVTVGSDVLNLGLFETANFTLLNGGTPIENVNSDLTLNLLGLLSLGGSPEPVEFQFYAPAGLGDLGFRFETETAANASLLGGLTDSDPQFIMEVSNFSIAPVPEPSSLILATLGVIAILRRRRPCGV</sequence>
<feature type="signal peptide" evidence="1">
    <location>
        <begin position="1"/>
        <end position="33"/>
    </location>
</feature>
<dbReference type="EMBL" id="FUYE01000002">
    <property type="protein sequence ID" value="SKA81908.1"/>
    <property type="molecule type" value="Genomic_DNA"/>
</dbReference>
<dbReference type="Pfam" id="PF07589">
    <property type="entry name" value="PEP-CTERM"/>
    <property type="match status" value="1"/>
</dbReference>
<dbReference type="AlphaFoldDB" id="A0A1T4WYG9"/>
<protein>
    <submittedName>
        <fullName evidence="3">PEP-CTERM protein-sorting domain-containing protein</fullName>
    </submittedName>
</protein>
<dbReference type="NCBIfam" id="TIGR02595">
    <property type="entry name" value="PEP_CTERM"/>
    <property type="match status" value="1"/>
</dbReference>
<name>A0A1T4WYG9_9BACT</name>
<proteinExistence type="predicted"/>
<evidence type="ECO:0000256" key="1">
    <source>
        <dbReference type="SAM" id="SignalP"/>
    </source>
</evidence>
<gene>
    <name evidence="3" type="ORF">SAMN02745166_00833</name>
</gene>
<accession>A0A1T4WYG9</accession>
<dbReference type="InterPro" id="IPR013424">
    <property type="entry name" value="Ice-binding_C"/>
</dbReference>
<keyword evidence="1" id="KW-0732">Signal</keyword>
<evidence type="ECO:0000313" key="3">
    <source>
        <dbReference type="EMBL" id="SKA81908.1"/>
    </source>
</evidence>
<reference evidence="4" key="1">
    <citation type="submission" date="2017-02" db="EMBL/GenBank/DDBJ databases">
        <authorList>
            <person name="Varghese N."/>
            <person name="Submissions S."/>
        </authorList>
    </citation>
    <scope>NUCLEOTIDE SEQUENCE [LARGE SCALE GENOMIC DNA]</scope>
    <source>
        <strain evidence="4">ATCC 700200</strain>
    </source>
</reference>
<keyword evidence="4" id="KW-1185">Reference proteome</keyword>
<organism evidence="3 4">
    <name type="scientific">Prosthecobacter debontii</name>
    <dbReference type="NCBI Taxonomy" id="48467"/>
    <lineage>
        <taxon>Bacteria</taxon>
        <taxon>Pseudomonadati</taxon>
        <taxon>Verrucomicrobiota</taxon>
        <taxon>Verrucomicrobiia</taxon>
        <taxon>Verrucomicrobiales</taxon>
        <taxon>Verrucomicrobiaceae</taxon>
        <taxon>Prosthecobacter</taxon>
    </lineage>
</organism>
<feature type="chain" id="PRO_5012527037" evidence="1">
    <location>
        <begin position="34"/>
        <end position="292"/>
    </location>
</feature>
<evidence type="ECO:0000313" key="4">
    <source>
        <dbReference type="Proteomes" id="UP000190774"/>
    </source>
</evidence>
<dbReference type="Proteomes" id="UP000190774">
    <property type="component" value="Unassembled WGS sequence"/>
</dbReference>